<dbReference type="EMBL" id="LR797523">
    <property type="protein sequence ID" value="CAB4222167.1"/>
    <property type="molecule type" value="Genomic_DNA"/>
</dbReference>
<gene>
    <name evidence="1" type="ORF">UFOVP1655_47</name>
</gene>
<accession>A0A6J5T6G2</accession>
<reference evidence="1" key="1">
    <citation type="submission" date="2020-05" db="EMBL/GenBank/DDBJ databases">
        <authorList>
            <person name="Chiriac C."/>
            <person name="Salcher M."/>
            <person name="Ghai R."/>
            <person name="Kavagutti S V."/>
        </authorList>
    </citation>
    <scope>NUCLEOTIDE SEQUENCE</scope>
</reference>
<protein>
    <submittedName>
        <fullName evidence="1">Uncharacterized protein</fullName>
    </submittedName>
</protein>
<evidence type="ECO:0000313" key="1">
    <source>
        <dbReference type="EMBL" id="CAB4222167.1"/>
    </source>
</evidence>
<sequence length="222" mass="26061">MKSLNSMTTLIDSFAKIPHKEPEIKWCNEFNHIKISHYERGIGHDWECVELLNEIKEKNSKLIKCINYVHNHKGTIVVFVSPFTMSVEEASELYEIVEEDSNQCIELGELNAFNSDDDDVYNLIRHIRTEAEWVARYSHYKDLMKIYFKQVMVYNNKEFRFMTASDYISENNLTVSLPSLSQKAKIYSTLLELEIKSIPEPKWGKINLYNEQVMSIIYETGI</sequence>
<name>A0A6J5T6G2_9CAUD</name>
<organism evidence="1">
    <name type="scientific">uncultured Caudovirales phage</name>
    <dbReference type="NCBI Taxonomy" id="2100421"/>
    <lineage>
        <taxon>Viruses</taxon>
        <taxon>Duplodnaviria</taxon>
        <taxon>Heunggongvirae</taxon>
        <taxon>Uroviricota</taxon>
        <taxon>Caudoviricetes</taxon>
        <taxon>Peduoviridae</taxon>
        <taxon>Maltschvirus</taxon>
        <taxon>Maltschvirus maltsch</taxon>
    </lineage>
</organism>
<proteinExistence type="predicted"/>